<keyword evidence="3" id="KW-0378">Hydrolase</keyword>
<dbReference type="Proteomes" id="UP000251721">
    <property type="component" value="Unassembled WGS sequence"/>
</dbReference>
<dbReference type="GO" id="GO:0006006">
    <property type="term" value="P:glucose metabolic process"/>
    <property type="evidence" value="ECO:0007669"/>
    <property type="project" value="UniProtKB-KW"/>
</dbReference>
<proteinExistence type="inferred from homology"/>
<dbReference type="Pfam" id="PF10282">
    <property type="entry name" value="Lactonase"/>
    <property type="match status" value="1"/>
</dbReference>
<dbReference type="Gene3D" id="2.130.10.10">
    <property type="entry name" value="YVTN repeat-like/Quinoprotein amine dehydrogenase"/>
    <property type="match status" value="1"/>
</dbReference>
<dbReference type="InterPro" id="IPR019405">
    <property type="entry name" value="Lactonase_7-beta_prop"/>
</dbReference>
<evidence type="ECO:0000256" key="2">
    <source>
        <dbReference type="ARBA" id="ARBA00022526"/>
    </source>
</evidence>
<comment type="similarity">
    <text evidence="1">Belongs to the cycloisomerase 2 family.</text>
</comment>
<dbReference type="PANTHER" id="PTHR30344:SF1">
    <property type="entry name" value="6-PHOSPHOGLUCONOLACTONASE"/>
    <property type="match status" value="1"/>
</dbReference>
<dbReference type="InterPro" id="IPR011045">
    <property type="entry name" value="N2O_reductase_N"/>
</dbReference>
<keyword evidence="2" id="KW-0119">Carbohydrate metabolism</keyword>
<dbReference type="InterPro" id="IPR015943">
    <property type="entry name" value="WD40/YVTN_repeat-like_dom_sf"/>
</dbReference>
<evidence type="ECO:0000313" key="3">
    <source>
        <dbReference type="EMBL" id="SQC41856.1"/>
    </source>
</evidence>
<dbReference type="InterPro" id="IPR050282">
    <property type="entry name" value="Cycloisomerase_2"/>
</dbReference>
<dbReference type="PANTHER" id="PTHR30344">
    <property type="entry name" value="6-PHOSPHOGLUCONOLACTONASE-RELATED"/>
    <property type="match status" value="1"/>
</dbReference>
<evidence type="ECO:0000313" key="4">
    <source>
        <dbReference type="Proteomes" id="UP000251721"/>
    </source>
</evidence>
<dbReference type="SUPFAM" id="SSF50974">
    <property type="entry name" value="Nitrous oxide reductase, N-terminal domain"/>
    <property type="match status" value="1"/>
</dbReference>
<protein>
    <submittedName>
        <fullName evidence="3">6-phosphogluconolactonase</fullName>
        <ecNumber evidence="3">3.1.1.31</ecNumber>
    </submittedName>
</protein>
<gene>
    <name evidence="3" type="primary">ybhE</name>
    <name evidence="3" type="ORF">NCTC13465_01117</name>
</gene>
<name>A0A2X3EWV9_KLEPN</name>
<dbReference type="GO" id="GO:0005829">
    <property type="term" value="C:cytosol"/>
    <property type="evidence" value="ECO:0007669"/>
    <property type="project" value="TreeGrafter"/>
</dbReference>
<dbReference type="GO" id="GO:0017057">
    <property type="term" value="F:6-phosphogluconolactonase activity"/>
    <property type="evidence" value="ECO:0007669"/>
    <property type="project" value="UniProtKB-EC"/>
</dbReference>
<dbReference type="AlphaFoldDB" id="A0A2X3EWV9"/>
<dbReference type="EMBL" id="UAWQ01000006">
    <property type="protein sequence ID" value="SQC41856.1"/>
    <property type="molecule type" value="Genomic_DNA"/>
</dbReference>
<sequence length="403" mass="44233">MKQTVYTASPESQQIHVWSLEADGKLTLVQVVDAPGQVQPMVVSPNKEFLYVGVRPEFRVLAYRITPDNGALTFAGEAALPGSPTHISTDHHGRFVFSASYNQGCVSVTPLHDGLPGETITVVEGLEGCHSANISPDNRTLWVPALKQDRICLFTLSDDGFLSAQEPAEVTTVEGAGPRHMVFHPNQQYGYCVNELNSSIDVWELKDPKGNIECVQTLDMMPPDFSGVRWAADIHITPDGRHLYACDRTASIITVFSVSEDGSVLAVEGYQPTETQRAALTSITAVNISLPPGRSRTISRCTISSVSRDCCRRKAAMRLGRGRCGWWSTPTEPPSGKRKNLALARFFFAQSGQALREKALSWRARSVTTLDIVHGVANDNLQRFSDHVRGHHVIGGFQRLNQP</sequence>
<accession>A0A2X3EWV9</accession>
<dbReference type="NCBIfam" id="NF008258">
    <property type="entry name" value="PRK11028.1"/>
    <property type="match status" value="1"/>
</dbReference>
<evidence type="ECO:0000256" key="1">
    <source>
        <dbReference type="ARBA" id="ARBA00005564"/>
    </source>
</evidence>
<keyword evidence="2" id="KW-0313">Glucose metabolism</keyword>
<dbReference type="EC" id="3.1.1.31" evidence="3"/>
<reference evidence="3 4" key="1">
    <citation type="submission" date="2018-06" db="EMBL/GenBank/DDBJ databases">
        <authorList>
            <consortium name="Pathogen Informatics"/>
            <person name="Doyle S."/>
        </authorList>
    </citation>
    <scope>NUCLEOTIDE SEQUENCE [LARGE SCALE GENOMIC DNA]</scope>
    <source>
        <strain evidence="3 4">NCTC13465</strain>
    </source>
</reference>
<organism evidence="3 4">
    <name type="scientific">Klebsiella pneumoniae</name>
    <dbReference type="NCBI Taxonomy" id="573"/>
    <lineage>
        <taxon>Bacteria</taxon>
        <taxon>Pseudomonadati</taxon>
        <taxon>Pseudomonadota</taxon>
        <taxon>Gammaproteobacteria</taxon>
        <taxon>Enterobacterales</taxon>
        <taxon>Enterobacteriaceae</taxon>
        <taxon>Klebsiella/Raoultella group</taxon>
        <taxon>Klebsiella</taxon>
        <taxon>Klebsiella pneumoniae complex</taxon>
    </lineage>
</organism>